<dbReference type="PANTHER" id="PTHR12811:SF0">
    <property type="entry name" value="VACUOLAR PROTEIN SORTING-ASSOCIATED PROTEIN 16 HOMOLOG"/>
    <property type="match status" value="1"/>
</dbReference>
<name>A0A5N5SX49_9CRUS</name>
<dbReference type="InterPro" id="IPR036322">
    <property type="entry name" value="WD40_repeat_dom_sf"/>
</dbReference>
<dbReference type="GO" id="GO:0006886">
    <property type="term" value="P:intracellular protein transport"/>
    <property type="evidence" value="ECO:0007669"/>
    <property type="project" value="InterPro"/>
</dbReference>
<dbReference type="PIRSF" id="PIRSF007949">
    <property type="entry name" value="VPS16"/>
    <property type="match status" value="1"/>
</dbReference>
<keyword evidence="3" id="KW-0472">Membrane</keyword>
<dbReference type="GO" id="GO:0031902">
    <property type="term" value="C:late endosome membrane"/>
    <property type="evidence" value="ECO:0007669"/>
    <property type="project" value="UniProtKB-SubCell"/>
</dbReference>
<sequence length="813" mass="91954">MALVSDWIQLGSEIFYRKPELYSMGWDKRLNLEDFIVAAAPLGGPIALTIIETKAVHQSKSLIFIFSASGTQITSFKWTNGSLVFIGWSRNEDLVCVQEQGDVLIYDMFGNYQHTFNFGQEVKDSFVKEAQIFTSFQDTGLAVLTRANRIFVVNSIQEPKARKYVEIPGNPDSPVLSWALIREERQTNVIASRESRLFLLDYQEHMALPQNICWAGGDERVFAISISSNYRHIALYTEKGNLWIGSSDLSTKYCECGTGAVVLLWDMTLEIISVNGESTIMYLDSRSSLVQEIDSVRIISSTTHDILHKVPRVMVETMGIGSMSPGALLLEASQGYQEGSTRATDCLGMIKETLEEAVTQCYQSAQHEFNQSIQKALLRAALFGKTFVPNMDPEPCKSVTTTLRILNAVRNQRVGIPITWNQLEWMTVSVLLDRLVLRRLFPLAFKIATYLKLPDAEGTSRVLAHWACFKVKQPSQKGDDRIAQEVNAKLGYTPGISYTDIANKAEQVGRKSLAIKLIEYECRPSKQVPVLLRLGEDQGALKKALNSGDADLIHAVLFHLRNKMALADFLMLIRNFPAAMSLHIKSCKESDIDQLKDIFNQEDDFYNQALLKISEAFDAKRIDSQLVSLQGAGELFRKTKSDFNSQITEDQVKLIRAQIRLEENEQKSFVNKSLYDTMLQLIKDGQIKEAEKLKADFKVPDKRYCYLRVYGHAEANHWNELNAFSKNKKLVIGFEPFVDACVKFGSTTEAQKYLSRVKEENKITYFLKCDLVEEAFRLAQELRSASALQEVSSSCRTNQFLQNKIQLIPLSYT</sequence>
<dbReference type="GO" id="GO:0030897">
    <property type="term" value="C:HOPS complex"/>
    <property type="evidence" value="ECO:0007669"/>
    <property type="project" value="UniProtKB-UniRule"/>
</dbReference>
<evidence type="ECO:0000313" key="7">
    <source>
        <dbReference type="Proteomes" id="UP000326759"/>
    </source>
</evidence>
<reference evidence="6 7" key="1">
    <citation type="journal article" date="2019" name="PLoS Biol.">
        <title>Sex chromosomes control vertical transmission of feminizing Wolbachia symbionts in an isopod.</title>
        <authorList>
            <person name="Becking T."/>
            <person name="Chebbi M.A."/>
            <person name="Giraud I."/>
            <person name="Moumen B."/>
            <person name="Laverre T."/>
            <person name="Caubet Y."/>
            <person name="Peccoud J."/>
            <person name="Gilbert C."/>
            <person name="Cordaux R."/>
        </authorList>
    </citation>
    <scope>NUCLEOTIDE SEQUENCE [LARGE SCALE GENOMIC DNA]</scope>
    <source>
        <strain evidence="6">ANa2</strain>
        <tissue evidence="6">Whole body excluding digestive tract and cuticle</tissue>
    </source>
</reference>
<dbReference type="Pfam" id="PF04841">
    <property type="entry name" value="Vps16_N"/>
    <property type="match status" value="1"/>
</dbReference>
<protein>
    <recommendedName>
        <fullName evidence="2 3">Vacuolar protein sorting-associated protein 16 homolog</fullName>
    </recommendedName>
</protein>
<dbReference type="GO" id="GO:0042144">
    <property type="term" value="P:vacuole fusion, non-autophagic"/>
    <property type="evidence" value="ECO:0007669"/>
    <property type="project" value="TreeGrafter"/>
</dbReference>
<keyword evidence="3" id="KW-0458">Lysosome</keyword>
<gene>
    <name evidence="6" type="primary">Vps16</name>
    <name evidence="6" type="ORF">Anas_02202</name>
</gene>
<keyword evidence="7" id="KW-1185">Reference proteome</keyword>
<dbReference type="InterPro" id="IPR006926">
    <property type="entry name" value="Vps16_N"/>
</dbReference>
<dbReference type="GO" id="GO:0005765">
    <property type="term" value="C:lysosomal membrane"/>
    <property type="evidence" value="ECO:0007669"/>
    <property type="project" value="UniProtKB-SubCell"/>
</dbReference>
<evidence type="ECO:0000256" key="3">
    <source>
        <dbReference type="PIRNR" id="PIRNR007949"/>
    </source>
</evidence>
<dbReference type="GO" id="GO:0033263">
    <property type="term" value="C:CORVET complex"/>
    <property type="evidence" value="ECO:0007669"/>
    <property type="project" value="UniProtKB-UniRule"/>
</dbReference>
<dbReference type="PANTHER" id="PTHR12811">
    <property type="entry name" value="VACUOLAR PROTEIN SORTING VPS16"/>
    <property type="match status" value="1"/>
</dbReference>
<feature type="domain" description="Vps16 C-terminal" evidence="4">
    <location>
        <begin position="496"/>
        <end position="799"/>
    </location>
</feature>
<comment type="caution">
    <text evidence="6">The sequence shown here is derived from an EMBL/GenBank/DDBJ whole genome shotgun (WGS) entry which is preliminary data.</text>
</comment>
<dbReference type="Gene3D" id="1.10.150.780">
    <property type="entry name" value="Vps16, C-terminal region"/>
    <property type="match status" value="1"/>
</dbReference>
<comment type="similarity">
    <text evidence="1 3">Belongs to the VPS16 family.</text>
</comment>
<dbReference type="AlphaFoldDB" id="A0A5N5SX49"/>
<accession>A0A5N5SX49</accession>
<keyword evidence="3" id="KW-0653">Protein transport</keyword>
<evidence type="ECO:0000259" key="4">
    <source>
        <dbReference type="Pfam" id="PF04840"/>
    </source>
</evidence>
<proteinExistence type="inferred from homology"/>
<dbReference type="InterPro" id="IPR038132">
    <property type="entry name" value="Vps16_C_sf"/>
</dbReference>
<dbReference type="GO" id="GO:0016197">
    <property type="term" value="P:endosomal transport"/>
    <property type="evidence" value="ECO:0007669"/>
    <property type="project" value="TreeGrafter"/>
</dbReference>
<dbReference type="SUPFAM" id="SSF50978">
    <property type="entry name" value="WD40 repeat-like"/>
    <property type="match status" value="1"/>
</dbReference>
<dbReference type="InterPro" id="IPR006925">
    <property type="entry name" value="Vps16_C"/>
</dbReference>
<organism evidence="6 7">
    <name type="scientific">Armadillidium nasatum</name>
    <dbReference type="NCBI Taxonomy" id="96803"/>
    <lineage>
        <taxon>Eukaryota</taxon>
        <taxon>Metazoa</taxon>
        <taxon>Ecdysozoa</taxon>
        <taxon>Arthropoda</taxon>
        <taxon>Crustacea</taxon>
        <taxon>Multicrustacea</taxon>
        <taxon>Malacostraca</taxon>
        <taxon>Eumalacostraca</taxon>
        <taxon>Peracarida</taxon>
        <taxon>Isopoda</taxon>
        <taxon>Oniscidea</taxon>
        <taxon>Crinocheta</taxon>
        <taxon>Armadillidiidae</taxon>
        <taxon>Armadillidium</taxon>
    </lineage>
</organism>
<dbReference type="EMBL" id="SEYY01019139">
    <property type="protein sequence ID" value="KAB7498602.1"/>
    <property type="molecule type" value="Genomic_DNA"/>
</dbReference>
<evidence type="ECO:0000256" key="1">
    <source>
        <dbReference type="ARBA" id="ARBA00009250"/>
    </source>
</evidence>
<dbReference type="GO" id="GO:0003779">
    <property type="term" value="F:actin binding"/>
    <property type="evidence" value="ECO:0007669"/>
    <property type="project" value="TreeGrafter"/>
</dbReference>
<comment type="subcellular location">
    <subcellularLocation>
        <location evidence="3">Late endosome membrane</location>
        <topology evidence="3">Peripheral membrane protein</topology>
        <orientation evidence="3">Cytoplasmic side</orientation>
    </subcellularLocation>
    <subcellularLocation>
        <location evidence="3">Lysosome membrane</location>
        <topology evidence="3">Peripheral membrane protein</topology>
        <orientation evidence="3">Cytoplasmic side</orientation>
    </subcellularLocation>
    <text evidence="3">Cytoplasmic, peripheral membrane protein associated with late endosomes/lysosomes.</text>
</comment>
<keyword evidence="3" id="KW-0813">Transport</keyword>
<feature type="domain" description="Vps16 N-terminal" evidence="5">
    <location>
        <begin position="5"/>
        <end position="394"/>
    </location>
</feature>
<keyword evidence="3" id="KW-0967">Endosome</keyword>
<dbReference type="OrthoDB" id="1792at2759"/>
<evidence type="ECO:0000313" key="6">
    <source>
        <dbReference type="EMBL" id="KAB7498602.1"/>
    </source>
</evidence>
<evidence type="ECO:0000256" key="2">
    <source>
        <dbReference type="ARBA" id="ARBA00017947"/>
    </source>
</evidence>
<dbReference type="InterPro" id="IPR016534">
    <property type="entry name" value="VPS16"/>
</dbReference>
<comment type="function">
    <text evidence="3">Plays a role in vesicle-mediated protein trafficking to lysosomal compartments including the endocytic membrane transport and autophagic pathways. Believed to act as a core component of the putative HOPS and CORVET endosomal tethering complexes.</text>
</comment>
<dbReference type="Proteomes" id="UP000326759">
    <property type="component" value="Unassembled WGS sequence"/>
</dbReference>
<evidence type="ECO:0000259" key="5">
    <source>
        <dbReference type="Pfam" id="PF04841"/>
    </source>
</evidence>
<dbReference type="Pfam" id="PF04840">
    <property type="entry name" value="Vps16_C"/>
    <property type="match status" value="1"/>
</dbReference>